<evidence type="ECO:0000313" key="9">
    <source>
        <dbReference type="Proteomes" id="UP000266327"/>
    </source>
</evidence>
<dbReference type="AlphaFoldDB" id="A0A3A3G2G0"/>
<dbReference type="EMBL" id="QYUQ01000002">
    <property type="protein sequence ID" value="RJG02064.1"/>
    <property type="molecule type" value="Genomic_DNA"/>
</dbReference>
<accession>A0A3A3G2G0</accession>
<organism evidence="8 9">
    <name type="scientific">Noviherbaspirillum sedimenti</name>
    <dbReference type="NCBI Taxonomy" id="2320865"/>
    <lineage>
        <taxon>Bacteria</taxon>
        <taxon>Pseudomonadati</taxon>
        <taxon>Pseudomonadota</taxon>
        <taxon>Betaproteobacteria</taxon>
        <taxon>Burkholderiales</taxon>
        <taxon>Oxalobacteraceae</taxon>
        <taxon>Noviherbaspirillum</taxon>
    </lineage>
</organism>
<comment type="similarity">
    <text evidence="1">Belongs to the CcdB toxin family.</text>
</comment>
<keyword evidence="9" id="KW-1185">Reference proteome</keyword>
<dbReference type="GO" id="GO:0008657">
    <property type="term" value="F:DNA topoisomerase type II (double strand cut, ATP-hydrolyzing) inhibitor activity"/>
    <property type="evidence" value="ECO:0007669"/>
    <property type="project" value="InterPro"/>
</dbReference>
<evidence type="ECO:0000256" key="6">
    <source>
        <dbReference type="ARBA" id="ARBA00029628"/>
    </source>
</evidence>
<dbReference type="Proteomes" id="UP000266327">
    <property type="component" value="Unassembled WGS sequence"/>
</dbReference>
<evidence type="ECO:0000313" key="8">
    <source>
        <dbReference type="EMBL" id="RJG02064.1"/>
    </source>
</evidence>
<dbReference type="Pfam" id="PF01845">
    <property type="entry name" value="CcdB"/>
    <property type="match status" value="1"/>
</dbReference>
<evidence type="ECO:0000256" key="5">
    <source>
        <dbReference type="ARBA" id="ARBA00023163"/>
    </source>
</evidence>
<dbReference type="Gene3D" id="2.30.30.110">
    <property type="match status" value="1"/>
</dbReference>
<keyword evidence="3" id="KW-0678">Repressor</keyword>
<keyword evidence="4" id="KW-0805">Transcription regulation</keyword>
<keyword evidence="5" id="KW-0804">Transcription</keyword>
<evidence type="ECO:0000256" key="2">
    <source>
        <dbReference type="ARBA" id="ARBA00015075"/>
    </source>
</evidence>
<dbReference type="InterPro" id="IPR011067">
    <property type="entry name" value="Plasmid_toxin/cell-grow_inhib"/>
</dbReference>
<dbReference type="InterPro" id="IPR002712">
    <property type="entry name" value="CcdB"/>
</dbReference>
<dbReference type="SUPFAM" id="SSF50118">
    <property type="entry name" value="Cell growth inhibitor/plasmid maintenance toxic component"/>
    <property type="match status" value="1"/>
</dbReference>
<proteinExistence type="inferred from homology"/>
<evidence type="ECO:0000256" key="7">
    <source>
        <dbReference type="ARBA" id="ARBA00033135"/>
    </source>
</evidence>
<name>A0A3A3G2G0_9BURK</name>
<dbReference type="GO" id="GO:0006276">
    <property type="term" value="P:plasmid maintenance"/>
    <property type="evidence" value="ECO:0007669"/>
    <property type="project" value="InterPro"/>
</dbReference>
<evidence type="ECO:0000256" key="3">
    <source>
        <dbReference type="ARBA" id="ARBA00022491"/>
    </source>
</evidence>
<reference evidence="9" key="1">
    <citation type="submission" date="2018-09" db="EMBL/GenBank/DDBJ databases">
        <authorList>
            <person name="Zhu H."/>
        </authorList>
    </citation>
    <scope>NUCLEOTIDE SEQUENCE [LARGE SCALE GENOMIC DNA]</scope>
    <source>
        <strain evidence="9">K1S02-23</strain>
    </source>
</reference>
<sequence length="83" mass="9120">MHSDFISGLATRIVSPLRAMDAFPSVRPPADLCPVIEVDGKDYFLDTPQLDAIPANELKDHVRSAQGNQFQIMTALDKVFGGY</sequence>
<protein>
    <recommendedName>
        <fullName evidence="2">Toxin CcdB</fullName>
    </recommendedName>
    <alternativeName>
        <fullName evidence="7">Cytotoxic protein CcdB</fullName>
    </alternativeName>
    <alternativeName>
        <fullName evidence="6">Protein LetD</fullName>
    </alternativeName>
</protein>
<comment type="caution">
    <text evidence="8">The sequence shown here is derived from an EMBL/GenBank/DDBJ whole genome shotgun (WGS) entry which is preliminary data.</text>
</comment>
<dbReference type="OrthoDB" id="9813510at2"/>
<evidence type="ECO:0000256" key="1">
    <source>
        <dbReference type="ARBA" id="ARBA00005230"/>
    </source>
</evidence>
<gene>
    <name evidence="8" type="ORF">D3878_11145</name>
</gene>
<evidence type="ECO:0000256" key="4">
    <source>
        <dbReference type="ARBA" id="ARBA00023015"/>
    </source>
</evidence>